<feature type="binding site" evidence="12">
    <location>
        <position position="61"/>
    </location>
    <ligand>
        <name>GTP</name>
        <dbReference type="ChEBI" id="CHEBI:37565"/>
    </ligand>
</feature>
<keyword evidence="9" id="KW-0333">Golgi apparatus</keyword>
<dbReference type="GO" id="GO:0016192">
    <property type="term" value="P:vesicle-mediated transport"/>
    <property type="evidence" value="ECO:0007669"/>
    <property type="project" value="UniProtKB-KW"/>
</dbReference>
<evidence type="ECO:0000256" key="2">
    <source>
        <dbReference type="ARBA" id="ARBA00004555"/>
    </source>
</evidence>
<dbReference type="SUPFAM" id="SSF52540">
    <property type="entry name" value="P-loop containing nucleoside triphosphate hydrolases"/>
    <property type="match status" value="1"/>
</dbReference>
<reference evidence="16" key="2">
    <citation type="journal article" date="2018" name="Nat. Microbiol.">
        <title>Leveraging single-cell genomics to expand the fungal tree of life.</title>
        <authorList>
            <person name="Ahrendt S.R."/>
            <person name="Quandt C.A."/>
            <person name="Ciobanu D."/>
            <person name="Clum A."/>
            <person name="Salamov A."/>
            <person name="Andreopoulos B."/>
            <person name="Cheng J.F."/>
            <person name="Woyke T."/>
            <person name="Pelin A."/>
            <person name="Henrissat B."/>
            <person name="Reynolds N.K."/>
            <person name="Benny G.L."/>
            <person name="Smith M.E."/>
            <person name="James T.Y."/>
            <person name="Grigoriev I.V."/>
        </authorList>
    </citation>
    <scope>NUCLEOTIDE SEQUENCE [LARGE SCALE GENOMIC DNA]</scope>
    <source>
        <strain evidence="16">CSF55</strain>
    </source>
</reference>
<evidence type="ECO:0000256" key="1">
    <source>
        <dbReference type="ARBA" id="ARBA00004240"/>
    </source>
</evidence>
<feature type="binding site" evidence="11">
    <location>
        <position position="117"/>
    </location>
    <ligand>
        <name>GTP</name>
        <dbReference type="ChEBI" id="CHEBI:37565"/>
    </ligand>
</feature>
<evidence type="ECO:0000256" key="8">
    <source>
        <dbReference type="ARBA" id="ARBA00022927"/>
    </source>
</evidence>
<evidence type="ECO:0000313" key="15">
    <source>
        <dbReference type="Proteomes" id="UP000030755"/>
    </source>
</evidence>
<dbReference type="AlphaFoldDB" id="A0A075AS73"/>
<keyword evidence="7" id="KW-0931">ER-Golgi transport</keyword>
<dbReference type="OrthoDB" id="2011769at2759"/>
<dbReference type="PROSITE" id="PS51422">
    <property type="entry name" value="SAR1"/>
    <property type="match status" value="1"/>
</dbReference>
<evidence type="ECO:0000313" key="14">
    <source>
        <dbReference type="EMBL" id="RKP19653.1"/>
    </source>
</evidence>
<evidence type="ECO:0000256" key="7">
    <source>
        <dbReference type="ARBA" id="ARBA00022892"/>
    </source>
</evidence>
<dbReference type="Proteomes" id="UP000281549">
    <property type="component" value="Unassembled WGS sequence"/>
</dbReference>
<comment type="subcellular location">
    <subcellularLocation>
        <location evidence="1">Endoplasmic reticulum</location>
    </subcellularLocation>
    <subcellularLocation>
        <location evidence="2">Golgi apparatus</location>
    </subcellularLocation>
</comment>
<comment type="similarity">
    <text evidence="3">Belongs to the small GTPase superfamily. SAR1 family.</text>
</comment>
<keyword evidence="8" id="KW-0653">Protein transport</keyword>
<name>A0A075AS73_ROZAC</name>
<evidence type="ECO:0000256" key="5">
    <source>
        <dbReference type="ARBA" id="ARBA00022741"/>
    </source>
</evidence>
<reference evidence="14" key="3">
    <citation type="submission" date="2018-08" db="EMBL/GenBank/DDBJ databases">
        <title>Leveraging single-cell genomics to expand the Fungal Tree of Life.</title>
        <authorList>
            <consortium name="DOE Joint Genome Institute"/>
            <person name="Ahrendt S.R."/>
            <person name="Quandt C.A."/>
            <person name="Ciobanu D."/>
            <person name="Clum A."/>
            <person name="Salamov A."/>
            <person name="Andreopoulos B."/>
            <person name="Cheng J.-F."/>
            <person name="Woyke T."/>
            <person name="Pelin A."/>
            <person name="Henrissat B."/>
            <person name="Reynolds N."/>
            <person name="Benny G.L."/>
            <person name="Smith M.E."/>
            <person name="James T.Y."/>
            <person name="Grigoriev I.V."/>
        </authorList>
    </citation>
    <scope>NUCLEOTIDE SEQUENCE</scope>
    <source>
        <strain evidence="14">CSF55</strain>
    </source>
</reference>
<dbReference type="InterPro" id="IPR006687">
    <property type="entry name" value="Small_GTPase_SAR1"/>
</dbReference>
<evidence type="ECO:0000313" key="13">
    <source>
        <dbReference type="EMBL" id="EPZ31418.1"/>
    </source>
</evidence>
<feature type="binding site" evidence="12">
    <location>
        <begin position="117"/>
        <end position="120"/>
    </location>
    <ligand>
        <name>GTP</name>
        <dbReference type="ChEBI" id="CHEBI:37565"/>
    </ligand>
</feature>
<evidence type="ECO:0000256" key="3">
    <source>
        <dbReference type="ARBA" id="ARBA00007507"/>
    </source>
</evidence>
<keyword evidence="15" id="KW-1185">Reference proteome</keyword>
<protein>
    <submittedName>
        <fullName evidence="14">ARF/SAR superfamily</fullName>
    </submittedName>
    <submittedName>
        <fullName evidence="13">Small COPII coat GTPase sar1</fullName>
        <ecNumber evidence="13">3.6.5.-</ecNumber>
    </submittedName>
</protein>
<keyword evidence="6" id="KW-0256">Endoplasmic reticulum</keyword>
<keyword evidence="4" id="KW-0813">Transport</keyword>
<dbReference type="Pfam" id="PF00025">
    <property type="entry name" value="Arf"/>
    <property type="match status" value="1"/>
</dbReference>
<dbReference type="PRINTS" id="PR00328">
    <property type="entry name" value="SAR1GTPBP"/>
</dbReference>
<dbReference type="EC" id="3.6.5.-" evidence="13"/>
<dbReference type="GO" id="GO:0005783">
    <property type="term" value="C:endoplasmic reticulum"/>
    <property type="evidence" value="ECO:0007669"/>
    <property type="project" value="UniProtKB-SubCell"/>
</dbReference>
<evidence type="ECO:0000313" key="16">
    <source>
        <dbReference type="Proteomes" id="UP000281549"/>
    </source>
</evidence>
<proteinExistence type="inferred from homology"/>
<sequence length="178" mass="20416">MHKRSFTEECETIIFRIRQCRQDNSIARPKKFTYGDTAANSPSNEELIVDSVKFTTFDLGGHKQARRLWRDYFPEVSGIVYMVDCADVKRLNESIEEFGNLLTMEEISKVPILVLGNKIDLPGAISEEELRYRFNLQMTTGKGKVALAENIRAIEVFMCSIVLKSGYGEGFRWLSQYV</sequence>
<organism evidence="13 15">
    <name type="scientific">Rozella allomycis (strain CSF55)</name>
    <dbReference type="NCBI Taxonomy" id="988480"/>
    <lineage>
        <taxon>Eukaryota</taxon>
        <taxon>Fungi</taxon>
        <taxon>Fungi incertae sedis</taxon>
        <taxon>Cryptomycota</taxon>
        <taxon>Cryptomycota incertae sedis</taxon>
        <taxon>Rozella</taxon>
    </lineage>
</organism>
<dbReference type="InterPro" id="IPR006689">
    <property type="entry name" value="Small_GTPase_ARF/SAR"/>
</dbReference>
<dbReference type="SMART" id="SM00177">
    <property type="entry name" value="ARF"/>
    <property type="match status" value="1"/>
</dbReference>
<keyword evidence="5 11" id="KW-0547">Nucleotide-binding</keyword>
<accession>A0A075AS73</accession>
<gene>
    <name evidence="13" type="ORF">O9G_003140</name>
    <name evidence="14" type="ORF">ROZALSC1DRAFT_28769</name>
</gene>
<dbReference type="STRING" id="988480.A0A075AS73"/>
<dbReference type="GO" id="GO:0005794">
    <property type="term" value="C:Golgi apparatus"/>
    <property type="evidence" value="ECO:0007669"/>
    <property type="project" value="UniProtKB-SubCell"/>
</dbReference>
<feature type="binding site" evidence="11">
    <location>
        <position position="161"/>
    </location>
    <ligand>
        <name>GTP</name>
        <dbReference type="ChEBI" id="CHEBI:37565"/>
    </ligand>
</feature>
<dbReference type="GO" id="GO:0005525">
    <property type="term" value="F:GTP binding"/>
    <property type="evidence" value="ECO:0007669"/>
    <property type="project" value="UniProtKB-KW"/>
</dbReference>
<evidence type="ECO:0000256" key="11">
    <source>
        <dbReference type="PIRSR" id="PIRSR606687-2"/>
    </source>
</evidence>
<dbReference type="GO" id="GO:0006886">
    <property type="term" value="P:intracellular protein transport"/>
    <property type="evidence" value="ECO:0007669"/>
    <property type="project" value="InterPro"/>
</dbReference>
<dbReference type="InterPro" id="IPR027417">
    <property type="entry name" value="P-loop_NTPase"/>
</dbReference>
<dbReference type="PANTHER" id="PTHR45684">
    <property type="entry name" value="RE74312P"/>
    <property type="match status" value="1"/>
</dbReference>
<dbReference type="EMBL" id="KE561226">
    <property type="protein sequence ID" value="EPZ31418.1"/>
    <property type="molecule type" value="Genomic_DNA"/>
</dbReference>
<dbReference type="SMART" id="SM00178">
    <property type="entry name" value="SAR"/>
    <property type="match status" value="1"/>
</dbReference>
<feature type="binding site" evidence="11">
    <location>
        <position position="162"/>
    </location>
    <ligand>
        <name>GTP</name>
        <dbReference type="ChEBI" id="CHEBI:37565"/>
    </ligand>
</feature>
<reference evidence="13 15" key="1">
    <citation type="journal article" date="2013" name="Curr. Biol.">
        <title>Shared signatures of parasitism and phylogenomics unite Cryptomycota and microsporidia.</title>
        <authorList>
            <person name="James T.Y."/>
            <person name="Pelin A."/>
            <person name="Bonen L."/>
            <person name="Ahrendt S."/>
            <person name="Sain D."/>
            <person name="Corradi N."/>
            <person name="Stajich J.E."/>
        </authorList>
    </citation>
    <scope>NUCLEOTIDE SEQUENCE [LARGE SCALE GENOMIC DNA]</scope>
    <source>
        <strain evidence="13 15">CSF55</strain>
        <strain evidence="13 15">CSF55</strain>
    </source>
</reference>
<keyword evidence="13" id="KW-0378">Hydrolase</keyword>
<dbReference type="GO" id="GO:0003924">
    <property type="term" value="F:GTPase activity"/>
    <property type="evidence" value="ECO:0007669"/>
    <property type="project" value="InterPro"/>
</dbReference>
<dbReference type="Gene3D" id="3.40.50.300">
    <property type="entry name" value="P-loop containing nucleotide triphosphate hydrolases"/>
    <property type="match status" value="1"/>
</dbReference>
<evidence type="ECO:0000256" key="9">
    <source>
        <dbReference type="ARBA" id="ARBA00023034"/>
    </source>
</evidence>
<dbReference type="EMBL" id="ML005186">
    <property type="protein sequence ID" value="RKP19653.1"/>
    <property type="molecule type" value="Genomic_DNA"/>
</dbReference>
<feature type="binding site" evidence="11">
    <location>
        <position position="120"/>
    </location>
    <ligand>
        <name>GTP</name>
        <dbReference type="ChEBI" id="CHEBI:37565"/>
    </ligand>
</feature>
<dbReference type="OMA" id="DCADYER"/>
<evidence type="ECO:0000256" key="4">
    <source>
        <dbReference type="ARBA" id="ARBA00022448"/>
    </source>
</evidence>
<dbReference type="HOGENOM" id="CLU_040729_6_1_1"/>
<dbReference type="PROSITE" id="PS51417">
    <property type="entry name" value="ARF"/>
    <property type="match status" value="1"/>
</dbReference>
<keyword evidence="10 12" id="KW-0342">GTP-binding</keyword>
<feature type="binding site" evidence="11">
    <location>
        <position position="118"/>
    </location>
    <ligand>
        <name>GTP</name>
        <dbReference type="ChEBI" id="CHEBI:37565"/>
    </ligand>
</feature>
<evidence type="ECO:0000256" key="12">
    <source>
        <dbReference type="PIRSR" id="PIRSR606689-1"/>
    </source>
</evidence>
<evidence type="ECO:0000256" key="6">
    <source>
        <dbReference type="ARBA" id="ARBA00022824"/>
    </source>
</evidence>
<dbReference type="Proteomes" id="UP000030755">
    <property type="component" value="Unassembled WGS sequence"/>
</dbReference>
<evidence type="ECO:0000256" key="10">
    <source>
        <dbReference type="ARBA" id="ARBA00023134"/>
    </source>
</evidence>